<sequence>MPSMLVTPRFSEVDGCSMLASLVVTGQYCTSCCGPCANVVLDAEFGCNDPRPELEELENEYKDVWPSTSIATVSSSDPQHISASSHNRPKHESEVKNEALFCESFLKALVSEYVTITLSTSPYPYQCVVSARCQCNRGFHQNKQQALRTQRIPTLTT</sequence>
<evidence type="ECO:0000313" key="3">
    <source>
        <dbReference type="Proteomes" id="UP000092460"/>
    </source>
</evidence>
<evidence type="ECO:0000256" key="1">
    <source>
        <dbReference type="SAM" id="MobiDB-lite"/>
    </source>
</evidence>
<reference evidence="3" key="1">
    <citation type="submission" date="2015-01" db="EMBL/GenBank/DDBJ databases">
        <authorList>
            <person name="Aksoy S."/>
            <person name="Warren W."/>
            <person name="Wilson R.K."/>
        </authorList>
    </citation>
    <scope>NUCLEOTIDE SEQUENCE [LARGE SCALE GENOMIC DNA]</scope>
    <source>
        <strain evidence="3">IAEA</strain>
    </source>
</reference>
<dbReference type="EMBL" id="JXJN01024177">
    <property type="status" value="NOT_ANNOTATED_CDS"/>
    <property type="molecule type" value="Genomic_DNA"/>
</dbReference>
<organism evidence="2 3">
    <name type="scientific">Glossina palpalis gambiensis</name>
    <dbReference type="NCBI Taxonomy" id="67801"/>
    <lineage>
        <taxon>Eukaryota</taxon>
        <taxon>Metazoa</taxon>
        <taxon>Ecdysozoa</taxon>
        <taxon>Arthropoda</taxon>
        <taxon>Hexapoda</taxon>
        <taxon>Insecta</taxon>
        <taxon>Pterygota</taxon>
        <taxon>Neoptera</taxon>
        <taxon>Endopterygota</taxon>
        <taxon>Diptera</taxon>
        <taxon>Brachycera</taxon>
        <taxon>Muscomorpha</taxon>
        <taxon>Hippoboscoidea</taxon>
        <taxon>Glossinidae</taxon>
        <taxon>Glossina</taxon>
    </lineage>
</organism>
<evidence type="ECO:0000313" key="2">
    <source>
        <dbReference type="EnsemblMetazoa" id="GPPI046816-PA"/>
    </source>
</evidence>
<proteinExistence type="predicted"/>
<protein>
    <submittedName>
        <fullName evidence="2">Uncharacterized protein</fullName>
    </submittedName>
</protein>
<dbReference type="EnsemblMetazoa" id="GPPI046816-RA">
    <property type="protein sequence ID" value="GPPI046816-PA"/>
    <property type="gene ID" value="GPPI046816"/>
</dbReference>
<dbReference type="VEuPathDB" id="VectorBase:GPPI046816"/>
<feature type="region of interest" description="Disordered" evidence="1">
    <location>
        <begin position="72"/>
        <end position="91"/>
    </location>
</feature>
<dbReference type="AlphaFoldDB" id="A0A1B0C1V5"/>
<reference evidence="2" key="2">
    <citation type="submission" date="2020-05" db="UniProtKB">
        <authorList>
            <consortium name="EnsemblMetazoa"/>
        </authorList>
    </citation>
    <scope>IDENTIFICATION</scope>
    <source>
        <strain evidence="2">IAEA</strain>
    </source>
</reference>
<keyword evidence="3" id="KW-1185">Reference proteome</keyword>
<name>A0A1B0C1V5_9MUSC</name>
<accession>A0A1B0C1V5</accession>
<feature type="compositionally biased region" description="Polar residues" evidence="1">
    <location>
        <begin position="72"/>
        <end position="86"/>
    </location>
</feature>
<dbReference type="Proteomes" id="UP000092460">
    <property type="component" value="Unassembled WGS sequence"/>
</dbReference>